<evidence type="ECO:0000256" key="1">
    <source>
        <dbReference type="SAM" id="Coils"/>
    </source>
</evidence>
<protein>
    <submittedName>
        <fullName evidence="2">Uncharacterized protein</fullName>
    </submittedName>
</protein>
<reference evidence="3" key="1">
    <citation type="submission" date="2016-02" db="EMBL/GenBank/DDBJ databases">
        <authorList>
            <person name="Wen L."/>
            <person name="He K."/>
            <person name="Yang H."/>
        </authorList>
    </citation>
    <scope>NUCLEOTIDE SEQUENCE [LARGE SCALE GENOMIC DNA]</scope>
    <source>
        <strain evidence="3">JCM 15929</strain>
    </source>
</reference>
<dbReference type="AlphaFoldDB" id="A0A138A8P5"/>
<accession>A0A138A8P5</accession>
<dbReference type="Proteomes" id="UP000070258">
    <property type="component" value="Unassembled WGS sequence"/>
</dbReference>
<comment type="caution">
    <text evidence="2">The sequence shown here is derived from an EMBL/GenBank/DDBJ whole genome shotgun (WGS) entry which is preliminary data.</text>
</comment>
<keyword evidence="1" id="KW-0175">Coiled coil</keyword>
<dbReference type="RefSeq" id="WP_068572597.1">
    <property type="nucleotide sequence ID" value="NZ_LSRF01000056.1"/>
</dbReference>
<sequence>MDAYTPDPMIQRVLAESAAQAEAQVQARDEAARATAPVRAEREEQRLAAAEYRLALARRAHERTRRELDDALAAAIPLRRAHGIAQRAAYRATHLLLTPEEKAAKAEENP</sequence>
<dbReference type="STRING" id="239498.AXK60_11730"/>
<evidence type="ECO:0000313" key="2">
    <source>
        <dbReference type="EMBL" id="KXP06727.1"/>
    </source>
</evidence>
<gene>
    <name evidence="2" type="ORF">AXK60_11730</name>
</gene>
<organism evidence="2 3">
    <name type="scientific">Tsukamurella pseudospumae</name>
    <dbReference type="NCBI Taxonomy" id="239498"/>
    <lineage>
        <taxon>Bacteria</taxon>
        <taxon>Bacillati</taxon>
        <taxon>Actinomycetota</taxon>
        <taxon>Actinomycetes</taxon>
        <taxon>Mycobacteriales</taxon>
        <taxon>Tsukamurellaceae</taxon>
        <taxon>Tsukamurella</taxon>
    </lineage>
</organism>
<dbReference type="EMBL" id="LSRF01000056">
    <property type="protein sequence ID" value="KXP06727.1"/>
    <property type="molecule type" value="Genomic_DNA"/>
</dbReference>
<name>A0A138A8P5_9ACTN</name>
<proteinExistence type="predicted"/>
<evidence type="ECO:0000313" key="3">
    <source>
        <dbReference type="Proteomes" id="UP000070258"/>
    </source>
</evidence>
<feature type="coiled-coil region" evidence="1">
    <location>
        <begin position="40"/>
        <end position="74"/>
    </location>
</feature>